<keyword evidence="2" id="KW-1185">Reference proteome</keyword>
<organism evidence="1 2">
    <name type="scientific">Penicillium camemberti (strain FM 013)</name>
    <dbReference type="NCBI Taxonomy" id="1429867"/>
    <lineage>
        <taxon>Eukaryota</taxon>
        <taxon>Fungi</taxon>
        <taxon>Dikarya</taxon>
        <taxon>Ascomycota</taxon>
        <taxon>Pezizomycotina</taxon>
        <taxon>Eurotiomycetes</taxon>
        <taxon>Eurotiomycetidae</taxon>
        <taxon>Eurotiales</taxon>
        <taxon>Aspergillaceae</taxon>
        <taxon>Penicillium</taxon>
    </lineage>
</organism>
<accession>A0A0G4P8H8</accession>
<dbReference type="Proteomes" id="UP000053732">
    <property type="component" value="Unassembled WGS sequence"/>
</dbReference>
<name>A0A0G4P8H8_PENC3</name>
<sequence length="68" mass="7293">MGSITSVPGQRLTATARDITSLLYLDNNNPAILRLALDVTQLLAVDAALKATRAHFGDSYYVDATNLT</sequence>
<dbReference type="STRING" id="1429867.A0A0G4P8H8"/>
<evidence type="ECO:0000313" key="1">
    <source>
        <dbReference type="EMBL" id="CRL22607.1"/>
    </source>
</evidence>
<reference evidence="1 2" key="1">
    <citation type="journal article" date="2014" name="Nat. Commun.">
        <title>Multiple recent horizontal transfers of a large genomic region in cheese making fungi.</title>
        <authorList>
            <person name="Cheeseman K."/>
            <person name="Ropars J."/>
            <person name="Renault P."/>
            <person name="Dupont J."/>
            <person name="Gouzy J."/>
            <person name="Branca A."/>
            <person name="Abraham A.L."/>
            <person name="Ceppi M."/>
            <person name="Conseiller E."/>
            <person name="Debuchy R."/>
            <person name="Malagnac F."/>
            <person name="Goarin A."/>
            <person name="Silar P."/>
            <person name="Lacoste S."/>
            <person name="Sallet E."/>
            <person name="Bensimon A."/>
            <person name="Giraud T."/>
            <person name="Brygoo Y."/>
        </authorList>
    </citation>
    <scope>NUCLEOTIDE SEQUENCE [LARGE SCALE GENOMIC DNA]</scope>
    <source>
        <strain evidence="2">FM 013</strain>
    </source>
</reference>
<dbReference type="AlphaFoldDB" id="A0A0G4P8H8"/>
<evidence type="ECO:0000313" key="2">
    <source>
        <dbReference type="Proteomes" id="UP000053732"/>
    </source>
</evidence>
<dbReference type="EMBL" id="HG793141">
    <property type="protein sequence ID" value="CRL22607.1"/>
    <property type="molecule type" value="Genomic_DNA"/>
</dbReference>
<gene>
    <name evidence="1" type="ORF">PCAMFM013_S008g000036</name>
</gene>
<protein>
    <submittedName>
        <fullName evidence="1">Str. FM013</fullName>
    </submittedName>
</protein>
<proteinExistence type="predicted"/>